<organism evidence="4 5">
    <name type="scientific">Flavobacterium akiainvivens</name>
    <dbReference type="NCBI Taxonomy" id="1202724"/>
    <lineage>
        <taxon>Bacteria</taxon>
        <taxon>Pseudomonadati</taxon>
        <taxon>Bacteroidota</taxon>
        <taxon>Flavobacteriia</taxon>
        <taxon>Flavobacteriales</taxon>
        <taxon>Flavobacteriaceae</taxon>
        <taxon>Flavobacterium</taxon>
    </lineage>
</organism>
<name>A0A0M9VI56_9FLAO</name>
<dbReference type="AlphaFoldDB" id="A0A0M9VI56"/>
<feature type="region of interest" description="Disordered" evidence="1">
    <location>
        <begin position="28"/>
        <end position="52"/>
    </location>
</feature>
<dbReference type="PANTHER" id="PTHR38593">
    <property type="entry name" value="BLR2558 PROTEIN"/>
    <property type="match status" value="1"/>
</dbReference>
<dbReference type="STRING" id="1202724.AM493_09670"/>
<dbReference type="Gene3D" id="1.20.1260.10">
    <property type="match status" value="1"/>
</dbReference>
<reference evidence="4 5" key="1">
    <citation type="submission" date="2015-08" db="EMBL/GenBank/DDBJ databases">
        <title>Whole genome sequence of Flavobacterium akiainvivens IK-1T, from decaying Wikstroemia oahuensis, an endemic Hawaiian shrub.</title>
        <authorList>
            <person name="Wan X."/>
            <person name="Hou S."/>
            <person name="Saito J."/>
            <person name="Donachie S."/>
        </authorList>
    </citation>
    <scope>NUCLEOTIDE SEQUENCE [LARGE SCALE GENOMIC DNA]</scope>
    <source>
        <strain evidence="4 5">IK-1</strain>
    </source>
</reference>
<dbReference type="Pfam" id="PF13628">
    <property type="entry name" value="DUF4142"/>
    <property type="match status" value="1"/>
</dbReference>
<evidence type="ECO:0000256" key="2">
    <source>
        <dbReference type="SAM" id="SignalP"/>
    </source>
</evidence>
<dbReference type="RefSeq" id="WP_054407766.1">
    <property type="nucleotide sequence ID" value="NZ_FOYA01000001.1"/>
</dbReference>
<feature type="domain" description="DUF4142" evidence="3">
    <location>
        <begin position="54"/>
        <end position="188"/>
    </location>
</feature>
<protein>
    <recommendedName>
        <fullName evidence="3">DUF4142 domain-containing protein</fullName>
    </recommendedName>
</protein>
<evidence type="ECO:0000313" key="4">
    <source>
        <dbReference type="EMBL" id="KOS06269.1"/>
    </source>
</evidence>
<evidence type="ECO:0000313" key="5">
    <source>
        <dbReference type="Proteomes" id="UP000037755"/>
    </source>
</evidence>
<feature type="signal peptide" evidence="2">
    <location>
        <begin position="1"/>
        <end position="22"/>
    </location>
</feature>
<feature type="chain" id="PRO_5005839268" description="DUF4142 domain-containing protein" evidence="2">
    <location>
        <begin position="23"/>
        <end position="197"/>
    </location>
</feature>
<dbReference type="EMBL" id="LIYD01000005">
    <property type="protein sequence ID" value="KOS06269.1"/>
    <property type="molecule type" value="Genomic_DNA"/>
</dbReference>
<evidence type="ECO:0000256" key="1">
    <source>
        <dbReference type="SAM" id="MobiDB-lite"/>
    </source>
</evidence>
<dbReference type="PATRIC" id="fig|1202724.3.peg.2006"/>
<comment type="caution">
    <text evidence="4">The sequence shown here is derived from an EMBL/GenBank/DDBJ whole genome shotgun (WGS) entry which is preliminary data.</text>
</comment>
<dbReference type="PROSITE" id="PS51257">
    <property type="entry name" value="PROKAR_LIPOPROTEIN"/>
    <property type="match status" value="1"/>
</dbReference>
<dbReference type="OrthoDB" id="883203at2"/>
<dbReference type="InterPro" id="IPR025419">
    <property type="entry name" value="DUF4142"/>
</dbReference>
<gene>
    <name evidence="4" type="ORF">AM493_09670</name>
</gene>
<dbReference type="PANTHER" id="PTHR38593:SF1">
    <property type="entry name" value="BLR2558 PROTEIN"/>
    <property type="match status" value="1"/>
</dbReference>
<sequence length="197" mass="21483">MKKTSLFSKLFLGAAVITMSLASCKNEAKPEDSKEAAEEQNEAKFDDTNEAKEDDSQYLANAAEVDLKQIELGKLAQTKSSNADIKALGKMMVDAHTKSFEALKTTSSAKNISIPLVLTEKGNDAYKELNDKSGTDFDKAYADKVVEGHKKTVEKMQEAAKDAKDPEIRAWAADMASALQTHLQHAETVKAKVDAIK</sequence>
<dbReference type="InterPro" id="IPR012347">
    <property type="entry name" value="Ferritin-like"/>
</dbReference>
<keyword evidence="2" id="KW-0732">Signal</keyword>
<evidence type="ECO:0000259" key="3">
    <source>
        <dbReference type="Pfam" id="PF13628"/>
    </source>
</evidence>
<proteinExistence type="predicted"/>
<keyword evidence="5" id="KW-1185">Reference proteome</keyword>
<dbReference type="Proteomes" id="UP000037755">
    <property type="component" value="Unassembled WGS sequence"/>
</dbReference>
<accession>A0A0M9VI56</accession>